<dbReference type="InterPro" id="IPR017871">
    <property type="entry name" value="ABC_transporter-like_CS"/>
</dbReference>
<protein>
    <submittedName>
        <fullName evidence="6">Biotin transport system ATP-binding protein</fullName>
    </submittedName>
</protein>
<dbReference type="SMART" id="SM00382">
    <property type="entry name" value="AAA"/>
    <property type="match status" value="1"/>
</dbReference>
<dbReference type="PROSITE" id="PS50893">
    <property type="entry name" value="ABC_TRANSPORTER_2"/>
    <property type="match status" value="1"/>
</dbReference>
<name>A0A1H3N455_9ACTN</name>
<proteinExistence type="inferred from homology"/>
<feature type="domain" description="ABC transporter" evidence="5">
    <location>
        <begin position="22"/>
        <end position="245"/>
    </location>
</feature>
<keyword evidence="2" id="KW-0813">Transport</keyword>
<dbReference type="GO" id="GO:0042626">
    <property type="term" value="F:ATPase-coupled transmembrane transporter activity"/>
    <property type="evidence" value="ECO:0007669"/>
    <property type="project" value="TreeGrafter"/>
</dbReference>
<dbReference type="InterPro" id="IPR027417">
    <property type="entry name" value="P-loop_NTPase"/>
</dbReference>
<dbReference type="GO" id="GO:0043190">
    <property type="term" value="C:ATP-binding cassette (ABC) transporter complex"/>
    <property type="evidence" value="ECO:0007669"/>
    <property type="project" value="TreeGrafter"/>
</dbReference>
<dbReference type="EMBL" id="FNOT01000012">
    <property type="protein sequence ID" value="SDY83662.1"/>
    <property type="molecule type" value="Genomic_DNA"/>
</dbReference>
<evidence type="ECO:0000256" key="4">
    <source>
        <dbReference type="ARBA" id="ARBA00022840"/>
    </source>
</evidence>
<dbReference type="RefSeq" id="WP_211517185.1">
    <property type="nucleotide sequence ID" value="NZ_FNOT01000012.1"/>
</dbReference>
<dbReference type="GO" id="GO:0005524">
    <property type="term" value="F:ATP binding"/>
    <property type="evidence" value="ECO:0007669"/>
    <property type="project" value="UniProtKB-KW"/>
</dbReference>
<keyword evidence="7" id="KW-1185">Reference proteome</keyword>
<sequence length="246" mass="26423">MRFRRSPAATADTDVAEPGRGIELRGVGHRYGDRVVLEGIDLQLTEPRVGVIGANGSGKSTFARLLNGLVLPTQGQVLVDGLDTRTQVRAVRRRVGFVFQDPDAQIVHPTVAEDVAYGLENQGVPPDERAARVAEALERYGLAGHADHPAHLLSGGQKQLLAIAGVLVMQPARVVFDEPTTLLDLVNARRVAELIAGLEQQVVVVTHHLDLLDGFDRVLVVDGGRVVEDAPPGPAVAAYRTLAERR</sequence>
<evidence type="ECO:0000256" key="1">
    <source>
        <dbReference type="ARBA" id="ARBA00005417"/>
    </source>
</evidence>
<evidence type="ECO:0000313" key="6">
    <source>
        <dbReference type="EMBL" id="SDY83662.1"/>
    </source>
</evidence>
<keyword evidence="3" id="KW-0547">Nucleotide-binding</keyword>
<keyword evidence="4 6" id="KW-0067">ATP-binding</keyword>
<evidence type="ECO:0000256" key="2">
    <source>
        <dbReference type="ARBA" id="ARBA00022448"/>
    </source>
</evidence>
<dbReference type="SUPFAM" id="SSF52540">
    <property type="entry name" value="P-loop containing nucleoside triphosphate hydrolases"/>
    <property type="match status" value="1"/>
</dbReference>
<evidence type="ECO:0000259" key="5">
    <source>
        <dbReference type="PROSITE" id="PS50893"/>
    </source>
</evidence>
<dbReference type="AlphaFoldDB" id="A0A1H3N455"/>
<dbReference type="InterPro" id="IPR015856">
    <property type="entry name" value="ABC_transpr_CbiO/EcfA_su"/>
</dbReference>
<accession>A0A1H3N455</accession>
<dbReference type="InterPro" id="IPR003593">
    <property type="entry name" value="AAA+_ATPase"/>
</dbReference>
<dbReference type="CDD" id="cd03225">
    <property type="entry name" value="ABC_cobalt_CbiO_domain1"/>
    <property type="match status" value="1"/>
</dbReference>
<dbReference type="Proteomes" id="UP000198921">
    <property type="component" value="Unassembled WGS sequence"/>
</dbReference>
<dbReference type="GO" id="GO:0016887">
    <property type="term" value="F:ATP hydrolysis activity"/>
    <property type="evidence" value="ECO:0007669"/>
    <property type="project" value="InterPro"/>
</dbReference>
<dbReference type="Gene3D" id="3.40.50.300">
    <property type="entry name" value="P-loop containing nucleotide triphosphate hydrolases"/>
    <property type="match status" value="1"/>
</dbReference>
<dbReference type="Pfam" id="PF00005">
    <property type="entry name" value="ABC_tran"/>
    <property type="match status" value="1"/>
</dbReference>
<gene>
    <name evidence="6" type="ORF">SAMN05660209_03850</name>
</gene>
<dbReference type="PANTHER" id="PTHR43553">
    <property type="entry name" value="HEAVY METAL TRANSPORTER"/>
    <property type="match status" value="1"/>
</dbReference>
<dbReference type="PANTHER" id="PTHR43553:SF24">
    <property type="entry name" value="ENERGY-COUPLING FACTOR TRANSPORTER ATP-BINDING PROTEIN ECFA1"/>
    <property type="match status" value="1"/>
</dbReference>
<dbReference type="PROSITE" id="PS00211">
    <property type="entry name" value="ABC_TRANSPORTER_1"/>
    <property type="match status" value="1"/>
</dbReference>
<reference evidence="7" key="1">
    <citation type="submission" date="2016-10" db="EMBL/GenBank/DDBJ databases">
        <authorList>
            <person name="Varghese N."/>
            <person name="Submissions S."/>
        </authorList>
    </citation>
    <scope>NUCLEOTIDE SEQUENCE [LARGE SCALE GENOMIC DNA]</scope>
    <source>
        <strain evidence="7">DSM 45422</strain>
    </source>
</reference>
<evidence type="ECO:0000313" key="7">
    <source>
        <dbReference type="Proteomes" id="UP000198921"/>
    </source>
</evidence>
<dbReference type="InterPro" id="IPR050095">
    <property type="entry name" value="ECF_ABC_transporter_ATP-bd"/>
</dbReference>
<evidence type="ECO:0000256" key="3">
    <source>
        <dbReference type="ARBA" id="ARBA00022741"/>
    </source>
</evidence>
<organism evidence="6 7">
    <name type="scientific">Geodermatophilus africanus</name>
    <dbReference type="NCBI Taxonomy" id="1137993"/>
    <lineage>
        <taxon>Bacteria</taxon>
        <taxon>Bacillati</taxon>
        <taxon>Actinomycetota</taxon>
        <taxon>Actinomycetes</taxon>
        <taxon>Geodermatophilales</taxon>
        <taxon>Geodermatophilaceae</taxon>
        <taxon>Geodermatophilus</taxon>
    </lineage>
</organism>
<dbReference type="InterPro" id="IPR003439">
    <property type="entry name" value="ABC_transporter-like_ATP-bd"/>
</dbReference>
<dbReference type="STRING" id="1137993.SAMN05660209_03850"/>
<comment type="similarity">
    <text evidence="1">Belongs to the ABC transporter superfamily.</text>
</comment>